<sequence length="95" mass="10922">MPYLDVIPSSGGKLLRLYANLDICNIFGITGTERTNLHERRRVMSMLVIVGIIYGIAIVGLMVAIWSDRRWYRRHPGAEEKFGRIDDELCKKEGR</sequence>
<keyword evidence="1" id="KW-0472">Membrane</keyword>
<evidence type="ECO:0000313" key="3">
    <source>
        <dbReference type="Proteomes" id="UP000176868"/>
    </source>
</evidence>
<dbReference type="STRING" id="1802782.A2544_02710"/>
<dbReference type="Proteomes" id="UP000176868">
    <property type="component" value="Unassembled WGS sequence"/>
</dbReference>
<name>A0A1G2V8R8_9BACT</name>
<evidence type="ECO:0000313" key="2">
    <source>
        <dbReference type="EMBL" id="OHB18028.1"/>
    </source>
</evidence>
<evidence type="ECO:0000256" key="1">
    <source>
        <dbReference type="SAM" id="Phobius"/>
    </source>
</evidence>
<accession>A0A1G2V8R8</accession>
<feature type="transmembrane region" description="Helical" evidence="1">
    <location>
        <begin position="43"/>
        <end position="66"/>
    </location>
</feature>
<protein>
    <submittedName>
        <fullName evidence="2">Uncharacterized protein</fullName>
    </submittedName>
</protein>
<dbReference type="EMBL" id="MHWZ01000008">
    <property type="protein sequence ID" value="OHB18028.1"/>
    <property type="molecule type" value="Genomic_DNA"/>
</dbReference>
<dbReference type="AlphaFoldDB" id="A0A1G2V8R8"/>
<reference evidence="2 3" key="1">
    <citation type="journal article" date="2016" name="Nat. Commun.">
        <title>Thousands of microbial genomes shed light on interconnected biogeochemical processes in an aquifer system.</title>
        <authorList>
            <person name="Anantharaman K."/>
            <person name="Brown C.T."/>
            <person name="Hug L.A."/>
            <person name="Sharon I."/>
            <person name="Castelle C.J."/>
            <person name="Probst A.J."/>
            <person name="Thomas B.C."/>
            <person name="Singh A."/>
            <person name="Wilkins M.J."/>
            <person name="Karaoz U."/>
            <person name="Brodie E.L."/>
            <person name="Williams K.H."/>
            <person name="Hubbard S.S."/>
            <person name="Banfield J.F."/>
        </authorList>
    </citation>
    <scope>NUCLEOTIDE SEQUENCE [LARGE SCALE GENOMIC DNA]</scope>
</reference>
<keyword evidence="1" id="KW-1133">Transmembrane helix</keyword>
<organism evidence="2 3">
    <name type="scientific">Candidatus Zambryskibacteria bacterium RIFOXYD2_FULL_43_10</name>
    <dbReference type="NCBI Taxonomy" id="1802782"/>
    <lineage>
        <taxon>Bacteria</taxon>
        <taxon>Candidatus Zambryskiibacteriota</taxon>
    </lineage>
</organism>
<proteinExistence type="predicted"/>
<keyword evidence="1" id="KW-0812">Transmembrane</keyword>
<comment type="caution">
    <text evidence="2">The sequence shown here is derived from an EMBL/GenBank/DDBJ whole genome shotgun (WGS) entry which is preliminary data.</text>
</comment>
<gene>
    <name evidence="2" type="ORF">A2544_02710</name>
</gene>